<dbReference type="SMART" id="SM00642">
    <property type="entry name" value="Aamy"/>
    <property type="match status" value="1"/>
</dbReference>
<dbReference type="Gene3D" id="2.60.40.10">
    <property type="entry name" value="Immunoglobulins"/>
    <property type="match status" value="2"/>
</dbReference>
<name>A0A2Z2MGM6_THEGO</name>
<dbReference type="SUPFAM" id="SSF81296">
    <property type="entry name" value="E set domains"/>
    <property type="match status" value="2"/>
</dbReference>
<dbReference type="SUPFAM" id="SSF51011">
    <property type="entry name" value="Glycosyl hydrolase domain"/>
    <property type="match status" value="1"/>
</dbReference>
<dbReference type="GeneID" id="33332144"/>
<feature type="domain" description="Glycosyl hydrolase family 13 catalytic" evidence="3">
    <location>
        <begin position="212"/>
        <end position="578"/>
    </location>
</feature>
<gene>
    <name evidence="4" type="ORF">A3K92_06290</name>
</gene>
<evidence type="ECO:0000313" key="4">
    <source>
        <dbReference type="EMBL" id="ASJ01118.1"/>
    </source>
</evidence>
<dbReference type="InterPro" id="IPR014756">
    <property type="entry name" value="Ig_E-set"/>
</dbReference>
<dbReference type="GO" id="GO:0004553">
    <property type="term" value="F:hydrolase activity, hydrolyzing O-glycosyl compounds"/>
    <property type="evidence" value="ECO:0007669"/>
    <property type="project" value="InterPro"/>
</dbReference>
<proteinExistence type="predicted"/>
<keyword evidence="1" id="KW-0378">Hydrolase</keyword>
<dbReference type="KEGG" id="tgg:A3K92_06290"/>
<organism evidence="4 5">
    <name type="scientific">Thermococcus gorgonarius</name>
    <dbReference type="NCBI Taxonomy" id="71997"/>
    <lineage>
        <taxon>Archaea</taxon>
        <taxon>Methanobacteriati</taxon>
        <taxon>Methanobacteriota</taxon>
        <taxon>Thermococci</taxon>
        <taxon>Thermococcales</taxon>
        <taxon>Thermococcaceae</taxon>
        <taxon>Thermococcus</taxon>
    </lineage>
</organism>
<dbReference type="InterPro" id="IPR017853">
    <property type="entry name" value="GH"/>
</dbReference>
<evidence type="ECO:0000259" key="3">
    <source>
        <dbReference type="SMART" id="SM00642"/>
    </source>
</evidence>
<dbReference type="RefSeq" id="WP_088885457.1">
    <property type="nucleotide sequence ID" value="NZ_CP014855.1"/>
</dbReference>
<accession>A0A2Z2MGM6</accession>
<dbReference type="CDD" id="cd11338">
    <property type="entry name" value="AmyAc_CMD"/>
    <property type="match status" value="1"/>
</dbReference>
<keyword evidence="5" id="KW-1185">Reference proteome</keyword>
<dbReference type="PANTHER" id="PTHR10357:SF210">
    <property type="entry name" value="MALTODEXTRIN GLUCOSIDASE"/>
    <property type="match status" value="1"/>
</dbReference>
<dbReference type="EMBL" id="CP014855">
    <property type="protein sequence ID" value="ASJ01118.1"/>
    <property type="molecule type" value="Genomic_DNA"/>
</dbReference>
<dbReference type="Pfam" id="PF00128">
    <property type="entry name" value="Alpha-amylase"/>
    <property type="match status" value="1"/>
</dbReference>
<dbReference type="OrthoDB" id="34423at2157"/>
<evidence type="ECO:0000256" key="2">
    <source>
        <dbReference type="ARBA" id="ARBA00023295"/>
    </source>
</evidence>
<keyword evidence="2 4" id="KW-0326">Glycosidase</keyword>
<dbReference type="InterPro" id="IPR004185">
    <property type="entry name" value="Glyco_hydro_13_lg-like_dom"/>
</dbReference>
<dbReference type="Pfam" id="PF02903">
    <property type="entry name" value="Alpha-amylase_N"/>
    <property type="match status" value="1"/>
</dbReference>
<dbReference type="InterPro" id="IPR013783">
    <property type="entry name" value="Ig-like_fold"/>
</dbReference>
<dbReference type="SUPFAM" id="SSF51445">
    <property type="entry name" value="(Trans)glycosidases"/>
    <property type="match status" value="1"/>
</dbReference>
<protein>
    <submittedName>
        <fullName evidence="4">Alpha-glycosidase</fullName>
    </submittedName>
</protein>
<evidence type="ECO:0000256" key="1">
    <source>
        <dbReference type="ARBA" id="ARBA00022801"/>
    </source>
</evidence>
<dbReference type="PANTHER" id="PTHR10357">
    <property type="entry name" value="ALPHA-AMYLASE FAMILY MEMBER"/>
    <property type="match status" value="1"/>
</dbReference>
<dbReference type="Gene3D" id="3.20.20.80">
    <property type="entry name" value="Glycosidases"/>
    <property type="match status" value="1"/>
</dbReference>
<dbReference type="Proteomes" id="UP000250134">
    <property type="component" value="Chromosome"/>
</dbReference>
<dbReference type="GO" id="GO:0005975">
    <property type="term" value="P:carbohydrate metabolic process"/>
    <property type="evidence" value="ECO:0007669"/>
    <property type="project" value="InterPro"/>
</dbReference>
<dbReference type="InterPro" id="IPR006047">
    <property type="entry name" value="GH13_cat_dom"/>
</dbReference>
<reference evidence="4 5" key="1">
    <citation type="submission" date="2016-03" db="EMBL/GenBank/DDBJ databases">
        <title>Complete genome sequence of Thermococcus gorgonarius.</title>
        <authorList>
            <person name="Oger P.M."/>
        </authorList>
    </citation>
    <scope>NUCLEOTIDE SEQUENCE [LARGE SCALE GENOMIC DNA]</scope>
    <source>
        <strain evidence="4 5">W-12</strain>
    </source>
</reference>
<evidence type="ECO:0000313" key="5">
    <source>
        <dbReference type="Proteomes" id="UP000250134"/>
    </source>
</evidence>
<sequence>MYKVFGFVKDPYFGRLAEVEFSISAGNEKYAYLLGNFNAFNEGSFRMKRSGNRWTVRVLLPEGLWRYAFSLGGRFELDLENPRTENYRRPAYKFERKVSVAEVAGDEDIYHSPALLYFYHFAGRTHFILSGKRGVVRSVILTVNGEEIEMWKKAEDELFEYYEAVLWKEPVELEYSFLVEIASGSLKKLGPFKAVPRKLNAPLWPLKSVFYQIMPDRFAVGIQEKTLPLKGEFFYGGDLKGIVEHIDHLGDLGVNALYLTPVFESMTYHGYDITDYYHVAKRLGGDEAFEELVKALKGRGIKLVLDGVFHHTSFFHPYFQDVVKKGEKSEYKNFYRITGFPVVPKEFLDVLDSDMPWVEKYRALKSLNWNYESFFSVWLMPRLNHDNLEVVDFIADVMQFWLERGADGWRLDVAHGVPPDLWREVRKRLPEEAYLFGEVMDDGRLWLFDVFHGVMNYRLYDAILRFFEFEEINAEEFLNELNLLSAYYGPAEYFTYNFLDNHDTERFIDLVNGDGKRYLCALAFLMTYKGIPALFYGDEIGLKGSGEGMSSGRTLMPWKEELWDEETLQKVRKLINLRRSLAPLALGDLRVVVTGNRWFAYKRVLDNEEVFVVINCSGEDIKLSYRGKSLPRVPPTSALLVYKSIVEVV</sequence>
<dbReference type="AlphaFoldDB" id="A0A2Z2MGM6"/>